<keyword evidence="2" id="KW-1185">Reference proteome</keyword>
<comment type="caution">
    <text evidence="1">The sequence shown here is derived from an EMBL/GenBank/DDBJ whole genome shotgun (WGS) entry which is preliminary data.</text>
</comment>
<gene>
    <name evidence="1" type="ORF">L2E82_31788</name>
</gene>
<reference evidence="2" key="1">
    <citation type="journal article" date="2022" name="Mol. Ecol. Resour.">
        <title>The genomes of chicory, endive, great burdock and yacon provide insights into Asteraceae palaeo-polyploidization history and plant inulin production.</title>
        <authorList>
            <person name="Fan W."/>
            <person name="Wang S."/>
            <person name="Wang H."/>
            <person name="Wang A."/>
            <person name="Jiang F."/>
            <person name="Liu H."/>
            <person name="Zhao H."/>
            <person name="Xu D."/>
            <person name="Zhang Y."/>
        </authorList>
    </citation>
    <scope>NUCLEOTIDE SEQUENCE [LARGE SCALE GENOMIC DNA]</scope>
    <source>
        <strain evidence="2">cv. Punajuju</strain>
    </source>
</reference>
<proteinExistence type="predicted"/>
<dbReference type="EMBL" id="CM042014">
    <property type="protein sequence ID" value="KAI3720794.1"/>
    <property type="molecule type" value="Genomic_DNA"/>
</dbReference>
<evidence type="ECO:0000313" key="2">
    <source>
        <dbReference type="Proteomes" id="UP001055811"/>
    </source>
</evidence>
<name>A0ACB9BE75_CICIN</name>
<evidence type="ECO:0000313" key="1">
    <source>
        <dbReference type="EMBL" id="KAI3720794.1"/>
    </source>
</evidence>
<dbReference type="Proteomes" id="UP001055811">
    <property type="component" value="Linkage Group LG06"/>
</dbReference>
<organism evidence="1 2">
    <name type="scientific">Cichorium intybus</name>
    <name type="common">Chicory</name>
    <dbReference type="NCBI Taxonomy" id="13427"/>
    <lineage>
        <taxon>Eukaryota</taxon>
        <taxon>Viridiplantae</taxon>
        <taxon>Streptophyta</taxon>
        <taxon>Embryophyta</taxon>
        <taxon>Tracheophyta</taxon>
        <taxon>Spermatophyta</taxon>
        <taxon>Magnoliopsida</taxon>
        <taxon>eudicotyledons</taxon>
        <taxon>Gunneridae</taxon>
        <taxon>Pentapetalae</taxon>
        <taxon>asterids</taxon>
        <taxon>campanulids</taxon>
        <taxon>Asterales</taxon>
        <taxon>Asteraceae</taxon>
        <taxon>Cichorioideae</taxon>
        <taxon>Cichorieae</taxon>
        <taxon>Cichoriinae</taxon>
        <taxon>Cichorium</taxon>
    </lineage>
</organism>
<accession>A0ACB9BE75</accession>
<protein>
    <submittedName>
        <fullName evidence="1">Uncharacterized protein</fullName>
    </submittedName>
</protein>
<sequence>MGTWGTTTSSLTNLREIYLPLLYSILLLTIIIILIPLLEHFIKQLVYINQTFLCFRRLLISLAPPYVMKMDFVTSELNLLLQLVVYTTLKAFSF</sequence>
<reference evidence="1 2" key="2">
    <citation type="journal article" date="2022" name="Mol. Ecol. Resour.">
        <title>The genomes of chicory, endive, great burdock and yacon provide insights into Asteraceae paleo-polyploidization history and plant inulin production.</title>
        <authorList>
            <person name="Fan W."/>
            <person name="Wang S."/>
            <person name="Wang H."/>
            <person name="Wang A."/>
            <person name="Jiang F."/>
            <person name="Liu H."/>
            <person name="Zhao H."/>
            <person name="Xu D."/>
            <person name="Zhang Y."/>
        </authorList>
    </citation>
    <scope>NUCLEOTIDE SEQUENCE [LARGE SCALE GENOMIC DNA]</scope>
    <source>
        <strain evidence="2">cv. Punajuju</strain>
        <tissue evidence="1">Leaves</tissue>
    </source>
</reference>